<evidence type="ECO:0000259" key="2">
    <source>
        <dbReference type="PROSITE" id="PS50263"/>
    </source>
</evidence>
<dbReference type="InterPro" id="IPR050345">
    <property type="entry name" value="Aliph_Amidase/BUP"/>
</dbReference>
<dbReference type="CDD" id="cd07197">
    <property type="entry name" value="nitrilase"/>
    <property type="match status" value="1"/>
</dbReference>
<comment type="caution">
    <text evidence="3">The sequence shown here is derived from an EMBL/GenBank/DDBJ whole genome shotgun (WGS) entry which is preliminary data.</text>
</comment>
<organism evidence="3 4">
    <name type="scientific">Enterocloster bolteae (strain ATCC BAA-613 / DSM 15670 / CCUG 46953 / JCM 12243 / WAL 16351)</name>
    <name type="common">Clostridium bolteae</name>
    <dbReference type="NCBI Taxonomy" id="411902"/>
    <lineage>
        <taxon>Bacteria</taxon>
        <taxon>Bacillati</taxon>
        <taxon>Bacillota</taxon>
        <taxon>Clostridia</taxon>
        <taxon>Lachnospirales</taxon>
        <taxon>Lachnospiraceae</taxon>
        <taxon>Enterocloster</taxon>
    </lineage>
</organism>
<proteinExistence type="predicted"/>
<dbReference type="SUPFAM" id="SSF56317">
    <property type="entry name" value="Carbon-nitrogen hydrolase"/>
    <property type="match status" value="1"/>
</dbReference>
<keyword evidence="1" id="KW-0378">Hydrolase</keyword>
<evidence type="ECO:0000256" key="1">
    <source>
        <dbReference type="ARBA" id="ARBA00022801"/>
    </source>
</evidence>
<dbReference type="GO" id="GO:0016811">
    <property type="term" value="F:hydrolase activity, acting on carbon-nitrogen (but not peptide) bonds, in linear amides"/>
    <property type="evidence" value="ECO:0007669"/>
    <property type="project" value="TreeGrafter"/>
</dbReference>
<dbReference type="RefSeq" id="WP_002564968.1">
    <property type="nucleotide sequence ID" value="NZ_DS480702.1"/>
</dbReference>
<dbReference type="eggNOG" id="COG0388">
    <property type="taxonomic scope" value="Bacteria"/>
</dbReference>
<feature type="domain" description="CN hydrolase" evidence="2">
    <location>
        <begin position="5"/>
        <end position="265"/>
    </location>
</feature>
<dbReference type="HOGENOM" id="CLU_030130_3_1_9"/>
<evidence type="ECO:0000313" key="3">
    <source>
        <dbReference type="EMBL" id="EDP13709.1"/>
    </source>
</evidence>
<dbReference type="AlphaFoldDB" id="A8S248"/>
<dbReference type="Pfam" id="PF00795">
    <property type="entry name" value="CN_hydrolase"/>
    <property type="match status" value="1"/>
</dbReference>
<dbReference type="InterPro" id="IPR003010">
    <property type="entry name" value="C-N_Hydrolase"/>
</dbReference>
<dbReference type="Gene3D" id="3.60.110.10">
    <property type="entry name" value="Carbon-nitrogen hydrolase"/>
    <property type="match status" value="1"/>
</dbReference>
<gene>
    <name evidence="3" type="ORF">CLOBOL_06274</name>
</gene>
<dbReference type="Proteomes" id="UP000005396">
    <property type="component" value="Unassembled WGS sequence"/>
</dbReference>
<dbReference type="PROSITE" id="PS50263">
    <property type="entry name" value="CN_HYDROLASE"/>
    <property type="match status" value="1"/>
</dbReference>
<accession>A8S248</accession>
<dbReference type="EMBL" id="ABCC02000047">
    <property type="protein sequence ID" value="EDP13709.1"/>
    <property type="molecule type" value="Genomic_DNA"/>
</dbReference>
<dbReference type="PANTHER" id="PTHR43674:SF16">
    <property type="entry name" value="CARBON-NITROGEN FAMILY, PUTATIVE (AFU_ORTHOLOGUE AFUA_5G02350)-RELATED"/>
    <property type="match status" value="1"/>
</dbReference>
<reference evidence="3 4" key="1">
    <citation type="submission" date="2007-08" db="EMBL/GenBank/DDBJ databases">
        <authorList>
            <person name="Fulton L."/>
            <person name="Clifton S."/>
            <person name="Fulton B."/>
            <person name="Xu J."/>
            <person name="Minx P."/>
            <person name="Pepin K.H."/>
            <person name="Johnson M."/>
            <person name="Thiruvilangam P."/>
            <person name="Bhonagiri V."/>
            <person name="Nash W.E."/>
            <person name="Mardis E.R."/>
            <person name="Wilson R.K."/>
        </authorList>
    </citation>
    <scope>NUCLEOTIDE SEQUENCE [LARGE SCALE GENOMIC DNA]</scope>
    <source>
        <strain evidence="4">ATCC BAA-613 / DSM 15670 / CCUG 46953 / JCM 12243 / WAL 16351</strain>
    </source>
</reference>
<dbReference type="PaxDb" id="411902-CLOBOL_06274"/>
<dbReference type="InterPro" id="IPR036526">
    <property type="entry name" value="C-N_Hydrolase_sf"/>
</dbReference>
<name>A8S248_ENTBW</name>
<sequence>MKDIITIAAVNFDPVWGDSEDNLKRMLEHIEAQAKQGCDLIVFPETALTGYDDETGKLLEEKMHRRLAQTVPGPSTDAVCELTKKYGIYVVYGLAERDAQDTSKVYNAAAVCGPDGVIGCCRKIHLPFAEQNWAVRGDTPMLFDSPWGTIGVGICYDTYAYPEITRYARAMGARLFINCTAIGTSESGGAGGYTGNCSLEYHAHTNDMFIVSSNMYGKDVTTYFMGGSSIIGPGSKPPHIFYYAGTPFEEEGADEGTIAKATIDLSIVKKSFLNGIWENPDWRPDLYARWFDKVTETGFLKK</sequence>
<dbReference type="PANTHER" id="PTHR43674">
    <property type="entry name" value="NITRILASE C965.09-RELATED"/>
    <property type="match status" value="1"/>
</dbReference>
<evidence type="ECO:0000313" key="4">
    <source>
        <dbReference type="Proteomes" id="UP000005396"/>
    </source>
</evidence>
<protein>
    <recommendedName>
        <fullName evidence="2">CN hydrolase domain-containing protein</fullName>
    </recommendedName>
</protein>
<reference evidence="3 4" key="2">
    <citation type="submission" date="2007-09" db="EMBL/GenBank/DDBJ databases">
        <title>Draft genome sequence of Clostridium bolteae (ATCC BAA-613).</title>
        <authorList>
            <person name="Sudarsanam P."/>
            <person name="Ley R."/>
            <person name="Guruge J."/>
            <person name="Turnbaugh P.J."/>
            <person name="Mahowald M."/>
            <person name="Liep D."/>
            <person name="Gordon J."/>
        </authorList>
    </citation>
    <scope>NUCLEOTIDE SEQUENCE [LARGE SCALE GENOMIC DNA]</scope>
    <source>
        <strain evidence="4">ATCC BAA-613 / DSM 15670 / CCUG 46953 / JCM 12243 / WAL 16351</strain>
    </source>
</reference>